<dbReference type="GO" id="GO:0016020">
    <property type="term" value="C:membrane"/>
    <property type="evidence" value="ECO:0007669"/>
    <property type="project" value="TreeGrafter"/>
</dbReference>
<dbReference type="PROSITE" id="PS51456">
    <property type="entry name" value="MYOSIN_MOTOR"/>
    <property type="match status" value="1"/>
</dbReference>
<dbReference type="PRINTS" id="PR00193">
    <property type="entry name" value="MYOSINHEAVY"/>
</dbReference>
<dbReference type="InterPro" id="IPR036961">
    <property type="entry name" value="Kinesin_motor_dom_sf"/>
</dbReference>
<evidence type="ECO:0000256" key="4">
    <source>
        <dbReference type="ARBA" id="ARBA00023175"/>
    </source>
</evidence>
<keyword evidence="4 6" id="KW-0505">Motor protein</keyword>
<dbReference type="SMART" id="SM00242">
    <property type="entry name" value="MYSc"/>
    <property type="match status" value="1"/>
</dbReference>
<dbReference type="GO" id="GO:0016459">
    <property type="term" value="C:myosin complex"/>
    <property type="evidence" value="ECO:0007669"/>
    <property type="project" value="UniProtKB-KW"/>
</dbReference>
<evidence type="ECO:0000256" key="3">
    <source>
        <dbReference type="ARBA" id="ARBA00023123"/>
    </source>
</evidence>
<dbReference type="SUPFAM" id="SSF52540">
    <property type="entry name" value="P-loop containing nucleoside triphosphate hydrolases"/>
    <property type="match status" value="1"/>
</dbReference>
<dbReference type="InterPro" id="IPR001609">
    <property type="entry name" value="Myosin_head_motor_dom-like"/>
</dbReference>
<dbReference type="Gene3D" id="1.20.58.530">
    <property type="match status" value="1"/>
</dbReference>
<feature type="domain" description="Myosin motor" evidence="8">
    <location>
        <begin position="125"/>
        <end position="859"/>
    </location>
</feature>
<evidence type="ECO:0000256" key="1">
    <source>
        <dbReference type="ARBA" id="ARBA00022741"/>
    </source>
</evidence>
<dbReference type="OrthoDB" id="370884at2759"/>
<evidence type="ECO:0000313" key="10">
    <source>
        <dbReference type="RefSeq" id="XP_022108412.1"/>
    </source>
</evidence>
<keyword evidence="1 6" id="KW-0547">Nucleotide-binding</keyword>
<feature type="region of interest" description="Disordered" evidence="7">
    <location>
        <begin position="492"/>
        <end position="512"/>
    </location>
</feature>
<gene>
    <name evidence="10" type="primary">LOC110988836</name>
</gene>
<dbReference type="InterPro" id="IPR027417">
    <property type="entry name" value="P-loop_NTPase"/>
</dbReference>
<keyword evidence="3 6" id="KW-0518">Myosin</keyword>
<feature type="compositionally biased region" description="Low complexity" evidence="7">
    <location>
        <begin position="494"/>
        <end position="512"/>
    </location>
</feature>
<evidence type="ECO:0000256" key="7">
    <source>
        <dbReference type="SAM" id="MobiDB-lite"/>
    </source>
</evidence>
<evidence type="ECO:0000256" key="5">
    <source>
        <dbReference type="ARBA" id="ARBA00023203"/>
    </source>
</evidence>
<dbReference type="GO" id="GO:0005524">
    <property type="term" value="F:ATP binding"/>
    <property type="evidence" value="ECO:0007669"/>
    <property type="project" value="UniProtKB-UniRule"/>
</dbReference>
<dbReference type="PANTHER" id="PTHR13140">
    <property type="entry name" value="MYOSIN"/>
    <property type="match status" value="1"/>
</dbReference>
<dbReference type="Gene3D" id="1.20.120.720">
    <property type="entry name" value="Myosin VI head, motor domain, U50 subdomain"/>
    <property type="match status" value="1"/>
</dbReference>
<evidence type="ECO:0000256" key="6">
    <source>
        <dbReference type="PROSITE-ProRule" id="PRU00782"/>
    </source>
</evidence>
<dbReference type="Gene3D" id="3.40.850.10">
    <property type="entry name" value="Kinesin motor domain"/>
    <property type="match status" value="1"/>
</dbReference>
<dbReference type="Gene3D" id="1.20.5.4820">
    <property type="match status" value="1"/>
</dbReference>
<dbReference type="KEGG" id="aplc:110988836"/>
<keyword evidence="5 6" id="KW-0009">Actin-binding</keyword>
<dbReference type="PANTHER" id="PTHR13140:SF498">
    <property type="entry name" value="DACHS, ISOFORM E"/>
    <property type="match status" value="1"/>
</dbReference>
<feature type="region of interest" description="Actin-binding" evidence="6">
    <location>
        <begin position="727"/>
        <end position="749"/>
    </location>
</feature>
<keyword evidence="9" id="KW-1185">Reference proteome</keyword>
<dbReference type="GO" id="GO:0051015">
    <property type="term" value="F:actin filament binding"/>
    <property type="evidence" value="ECO:0007669"/>
    <property type="project" value="TreeGrafter"/>
</dbReference>
<dbReference type="GeneID" id="110988836"/>
<reference evidence="10" key="1">
    <citation type="submission" date="2025-08" db="UniProtKB">
        <authorList>
            <consortium name="RefSeq"/>
        </authorList>
    </citation>
    <scope>IDENTIFICATION</scope>
</reference>
<organism evidence="9 10">
    <name type="scientific">Acanthaster planci</name>
    <name type="common">Crown-of-thorns starfish</name>
    <dbReference type="NCBI Taxonomy" id="133434"/>
    <lineage>
        <taxon>Eukaryota</taxon>
        <taxon>Metazoa</taxon>
        <taxon>Echinodermata</taxon>
        <taxon>Eleutherozoa</taxon>
        <taxon>Asterozoa</taxon>
        <taxon>Asteroidea</taxon>
        <taxon>Valvatacea</taxon>
        <taxon>Valvatida</taxon>
        <taxon>Acanthasteridae</taxon>
        <taxon>Acanthaster</taxon>
    </lineage>
</organism>
<sequence length="1031" mass="115778">MSVANSFLLDRYLEELKHNMGNSSKASTDEVLLLREQLRTLSLEMMTLKHALNAKTTTGLPLPTTNCNGFTHIVPSPMQDPSYFDAYRDQRYSSSTHSPSCYSGCSCSPPSSGKGVALTLDPYNDLHDLTQMSGPLTEEAVLRALRHRWHNGECHTRVGSVLVSINPYRGVPLEHVLQHSRTNQSHHIQRIASHILKQLIDTGISQTVILGGESGSGKTHMSQSLLRQLYTIAGGGTETKSFKHLAASFTVLRSLGCAKTASNSDSSRIGYFIEVLLLDCAIYRTKLHCYWLDHSRVVRPRWGERNYHIFYQMLAGLSQDERVKLHLNSCSAHAFAYLNKSKADNTERDRIRFESWRSCLAVLGIPFFDVMRILAAVLLLGNVQFVEDGGYELDIKGNNEIKSVAALLGVSGVSLYRGLTTRTHSLKGQVFKTLCDAQMANQTRDVLAKTLYCRMVLTIVKRLNSLKRPSISHSSGSSDDTRINDLCIKPLRQSSPAPSKSSTNHSSSSHSSVGEGFIGIVDMFGFETTQCNRLEQLCMNHCSETLQQYYNQCIFSKMQATCREEDIQYDIQVEYKDNTPCLELLTMKDTGILSLLEKQTFKPTSDNHTLVQSINRTQQSNSVFQAEPDNEDMFTIKHFAGDVTYTANDFLEANHDVINDDVISIFQKHTCNFGFAGYLFAPELKALQGTSPKGFMFRISPSPPPSENSGKSEELASSLSQDFHVRLESLMKTLHQANPHFVRCIRSNEREEANCFDSEAVRRQVRHLQLPETVQLMAGGYPHQIRFPLFVRHYRFLVRHRKLKGLMEKAQEDCKVVLDCFLQAMDQSKLPYISTRWALGTRHVFLSEEAWQCLEYLRDSRQLKAATLIQSLVRRWLCMKHWPTLKSVLQAKLINSKCIEYLDTEPIYEGIQSPPSSVGKTSEPDRCEAGIVEQTCNAYGLDVNHPPPIPKSRPYTVSGGIKVDFPQTRIMKCNFPDTCSEPLLVAGEPVLVTGVSATKGLLVVEHNSCTLHVPYQFTQVKTNGLTVGTKI</sequence>
<dbReference type="AlphaFoldDB" id="A0A8B7ZTL3"/>
<dbReference type="PROSITE" id="PS00675">
    <property type="entry name" value="SIGMA54_INTERACT_1"/>
    <property type="match status" value="1"/>
</dbReference>
<dbReference type="Gene3D" id="1.10.10.820">
    <property type="match status" value="1"/>
</dbReference>
<accession>A0A8B7ZTL3</accession>
<dbReference type="InterPro" id="IPR025662">
    <property type="entry name" value="Sigma_54_int_dom_ATP-bd_1"/>
</dbReference>
<dbReference type="GO" id="GO:0005737">
    <property type="term" value="C:cytoplasm"/>
    <property type="evidence" value="ECO:0007669"/>
    <property type="project" value="TreeGrafter"/>
</dbReference>
<evidence type="ECO:0000256" key="2">
    <source>
        <dbReference type="ARBA" id="ARBA00022840"/>
    </source>
</evidence>
<proteinExistence type="inferred from homology"/>
<dbReference type="GO" id="GO:0003774">
    <property type="term" value="F:cytoskeletal motor activity"/>
    <property type="evidence" value="ECO:0007669"/>
    <property type="project" value="UniProtKB-UniRule"/>
</dbReference>
<evidence type="ECO:0000313" key="9">
    <source>
        <dbReference type="Proteomes" id="UP000694845"/>
    </source>
</evidence>
<name>A0A8B7ZTL3_ACAPL</name>
<dbReference type="RefSeq" id="XP_022108412.1">
    <property type="nucleotide sequence ID" value="XM_022252720.1"/>
</dbReference>
<dbReference type="GO" id="GO:0007015">
    <property type="term" value="P:actin filament organization"/>
    <property type="evidence" value="ECO:0007669"/>
    <property type="project" value="TreeGrafter"/>
</dbReference>
<dbReference type="Pfam" id="PF00063">
    <property type="entry name" value="Myosin_head"/>
    <property type="match status" value="2"/>
</dbReference>
<dbReference type="Proteomes" id="UP000694845">
    <property type="component" value="Unplaced"/>
</dbReference>
<feature type="binding site" evidence="6">
    <location>
        <begin position="212"/>
        <end position="219"/>
    </location>
    <ligand>
        <name>ATP</name>
        <dbReference type="ChEBI" id="CHEBI:30616"/>
    </ligand>
</feature>
<keyword evidence="2 6" id="KW-0067">ATP-binding</keyword>
<evidence type="ECO:0000259" key="8">
    <source>
        <dbReference type="PROSITE" id="PS51456"/>
    </source>
</evidence>
<protein>
    <submittedName>
        <fullName evidence="10">Unconventional myosin-IXb-like isoform X1</fullName>
    </submittedName>
</protein>
<comment type="similarity">
    <text evidence="6">Belongs to the TRAFAC class myosin-kinesin ATPase superfamily. Myosin family.</text>
</comment>